<dbReference type="RefSeq" id="WP_227177949.1">
    <property type="nucleotide sequence ID" value="NZ_JAJBZT010000001.1"/>
</dbReference>
<keyword evidence="2" id="KW-0732">Signal</keyword>
<protein>
    <submittedName>
        <fullName evidence="4">Transglycosylase SLT domain-containing protein</fullName>
    </submittedName>
</protein>
<organism evidence="4 5">
    <name type="scientific">Leeia speluncae</name>
    <dbReference type="NCBI Taxonomy" id="2884804"/>
    <lineage>
        <taxon>Bacteria</taxon>
        <taxon>Pseudomonadati</taxon>
        <taxon>Pseudomonadota</taxon>
        <taxon>Betaproteobacteria</taxon>
        <taxon>Neisseriales</taxon>
        <taxon>Leeiaceae</taxon>
        <taxon>Leeia</taxon>
    </lineage>
</organism>
<dbReference type="Proteomes" id="UP001165395">
    <property type="component" value="Unassembled WGS sequence"/>
</dbReference>
<dbReference type="Gene3D" id="1.10.530.10">
    <property type="match status" value="1"/>
</dbReference>
<feature type="chain" id="PRO_5045682142" evidence="2">
    <location>
        <begin position="24"/>
        <end position="207"/>
    </location>
</feature>
<dbReference type="EMBL" id="JAJBZT010000001">
    <property type="protein sequence ID" value="MCB6182331.1"/>
    <property type="molecule type" value="Genomic_DNA"/>
</dbReference>
<dbReference type="SUPFAM" id="SSF53955">
    <property type="entry name" value="Lysozyme-like"/>
    <property type="match status" value="1"/>
</dbReference>
<evidence type="ECO:0000256" key="2">
    <source>
        <dbReference type="SAM" id="SignalP"/>
    </source>
</evidence>
<dbReference type="PANTHER" id="PTHR37423:SF2">
    <property type="entry name" value="MEMBRANE-BOUND LYTIC MUREIN TRANSGLYCOSYLASE C"/>
    <property type="match status" value="1"/>
</dbReference>
<name>A0ABS8D2B0_9NEIS</name>
<evidence type="ECO:0000259" key="3">
    <source>
        <dbReference type="Pfam" id="PF01464"/>
    </source>
</evidence>
<reference evidence="4" key="1">
    <citation type="submission" date="2021-10" db="EMBL/GenBank/DDBJ databases">
        <title>The complete genome sequence of Leeia sp. TBRC 13508.</title>
        <authorList>
            <person name="Charoenyingcharoen P."/>
            <person name="Yukphan P."/>
        </authorList>
    </citation>
    <scope>NUCLEOTIDE SEQUENCE</scope>
    <source>
        <strain evidence="4">TBRC 13508</strain>
    </source>
</reference>
<dbReference type="PANTHER" id="PTHR37423">
    <property type="entry name" value="SOLUBLE LYTIC MUREIN TRANSGLYCOSYLASE-RELATED"/>
    <property type="match status" value="1"/>
</dbReference>
<comment type="caution">
    <text evidence="4">The sequence shown here is derived from an EMBL/GenBank/DDBJ whole genome shotgun (WGS) entry which is preliminary data.</text>
</comment>
<comment type="similarity">
    <text evidence="1">Belongs to the transglycosylase Slt family.</text>
</comment>
<proteinExistence type="inferred from homology"/>
<evidence type="ECO:0000313" key="4">
    <source>
        <dbReference type="EMBL" id="MCB6182331.1"/>
    </source>
</evidence>
<dbReference type="InterPro" id="IPR023346">
    <property type="entry name" value="Lysozyme-like_dom_sf"/>
</dbReference>
<dbReference type="InterPro" id="IPR008258">
    <property type="entry name" value="Transglycosylase_SLT_dom_1"/>
</dbReference>
<gene>
    <name evidence="4" type="ORF">LIN78_02015</name>
</gene>
<accession>A0ABS8D2B0</accession>
<keyword evidence="5" id="KW-1185">Reference proteome</keyword>
<dbReference type="Pfam" id="PF01464">
    <property type="entry name" value="SLT"/>
    <property type="match status" value="1"/>
</dbReference>
<feature type="domain" description="Transglycosylase SLT" evidence="3">
    <location>
        <begin position="51"/>
        <end position="158"/>
    </location>
</feature>
<evidence type="ECO:0000313" key="5">
    <source>
        <dbReference type="Proteomes" id="UP001165395"/>
    </source>
</evidence>
<evidence type="ECO:0000256" key="1">
    <source>
        <dbReference type="ARBA" id="ARBA00007734"/>
    </source>
</evidence>
<sequence>MMPVRYLLLYLVFGLLAVHQAFAEVPANALRHRAQLTREAHAFWGLDAPVATFAAQIHQESRWRENATSPVGAIGIAQFMPATASWIRDAYPSLRGDGATATNPAWSMRALVIYDKHLYDHIKAKDRCNRMWMALWAYNGGLGWVYRDQAKATKAGANRLIAAEVTPSNAGRTAAAFQENRGYPQVIIGKFEPLYIQAGFGQGVCHV</sequence>
<feature type="signal peptide" evidence="2">
    <location>
        <begin position="1"/>
        <end position="23"/>
    </location>
</feature>